<dbReference type="HOGENOM" id="CLU_2977749_0_0_0"/>
<feature type="compositionally biased region" description="Low complexity" evidence="1">
    <location>
        <begin position="22"/>
        <end position="38"/>
    </location>
</feature>
<sequence length="61" mass="6052">MKMIVRTLALALLVTGAVASANANTTSSSKSIVSSRTSAMPVPTCPPDDPNGCGIGAFSGK</sequence>
<accession>E8X3D3</accession>
<dbReference type="KEGG" id="acm:AciX9_3428"/>
<name>E8X3D3_GRATM</name>
<evidence type="ECO:0000313" key="3">
    <source>
        <dbReference type="EMBL" id="ADW70434.1"/>
    </source>
</evidence>
<dbReference type="PaxDb" id="1198114-AciX9_3428"/>
<dbReference type="Proteomes" id="UP000000343">
    <property type="component" value="Chromosome"/>
</dbReference>
<evidence type="ECO:0000256" key="1">
    <source>
        <dbReference type="SAM" id="MobiDB-lite"/>
    </source>
</evidence>
<protein>
    <submittedName>
        <fullName evidence="3">Uncharacterized protein</fullName>
    </submittedName>
</protein>
<feature type="chain" id="PRO_5003233621" evidence="2">
    <location>
        <begin position="24"/>
        <end position="61"/>
    </location>
</feature>
<dbReference type="EMBL" id="CP002480">
    <property type="protein sequence ID" value="ADW70434.1"/>
    <property type="molecule type" value="Genomic_DNA"/>
</dbReference>
<dbReference type="STRING" id="1198114.AciX9_3428"/>
<evidence type="ECO:0000313" key="4">
    <source>
        <dbReference type="Proteomes" id="UP000000343"/>
    </source>
</evidence>
<gene>
    <name evidence="3" type="ordered locus">AciX9_3428</name>
</gene>
<feature type="signal peptide" evidence="2">
    <location>
        <begin position="1"/>
        <end position="23"/>
    </location>
</feature>
<proteinExistence type="predicted"/>
<dbReference type="AlphaFoldDB" id="E8X3D3"/>
<organism evidence="4">
    <name type="scientific">Granulicella tundricola (strain ATCC BAA-1859 / DSM 23138 / MP5ACTX9)</name>
    <dbReference type="NCBI Taxonomy" id="1198114"/>
    <lineage>
        <taxon>Bacteria</taxon>
        <taxon>Pseudomonadati</taxon>
        <taxon>Acidobacteriota</taxon>
        <taxon>Terriglobia</taxon>
        <taxon>Terriglobales</taxon>
        <taxon>Acidobacteriaceae</taxon>
        <taxon>Granulicella</taxon>
    </lineage>
</organism>
<dbReference type="RefSeq" id="WP_013581746.1">
    <property type="nucleotide sequence ID" value="NC_015064.1"/>
</dbReference>
<dbReference type="eggNOG" id="ENOG502ZDSB">
    <property type="taxonomic scope" value="Bacteria"/>
</dbReference>
<evidence type="ECO:0000256" key="2">
    <source>
        <dbReference type="SAM" id="SignalP"/>
    </source>
</evidence>
<feature type="region of interest" description="Disordered" evidence="1">
    <location>
        <begin position="22"/>
        <end position="48"/>
    </location>
</feature>
<keyword evidence="2" id="KW-0732">Signal</keyword>
<keyword evidence="4" id="KW-1185">Reference proteome</keyword>
<reference evidence="4" key="1">
    <citation type="submission" date="2011-01" db="EMBL/GenBank/DDBJ databases">
        <title>Complete sequence of chromosome of Acidobacterium sp. MP5ACTX9.</title>
        <authorList>
            <consortium name="US DOE Joint Genome Institute"/>
            <person name="Lucas S."/>
            <person name="Copeland A."/>
            <person name="Lapidus A."/>
            <person name="Cheng J.-F."/>
            <person name="Goodwin L."/>
            <person name="Pitluck S."/>
            <person name="Teshima H."/>
            <person name="Detter J.C."/>
            <person name="Han C."/>
            <person name="Tapia R."/>
            <person name="Land M."/>
            <person name="Hauser L."/>
            <person name="Kyrpides N."/>
            <person name="Ivanova N."/>
            <person name="Ovchinnikova G."/>
            <person name="Pagani I."/>
            <person name="Rawat S.R."/>
            <person name="Mannisto M."/>
            <person name="Haggblom M.M."/>
            <person name="Woyke T."/>
        </authorList>
    </citation>
    <scope>NUCLEOTIDE SEQUENCE [LARGE SCALE GENOMIC DNA]</scope>
    <source>
        <strain evidence="4">MP5ACTX9</strain>
    </source>
</reference>